<reference evidence="1 2" key="1">
    <citation type="journal article" date="2018" name="BMC Genomics">
        <title>Genomic evidence for intraspecific hybridization in a clonal and extremely halotolerant yeast.</title>
        <authorList>
            <person name="Gostincar C."/>
            <person name="Stajich J.E."/>
            <person name="Zupancic J."/>
            <person name="Zalar P."/>
            <person name="Gunde-Cimerman N."/>
        </authorList>
    </citation>
    <scope>NUCLEOTIDE SEQUENCE [LARGE SCALE GENOMIC DNA]</scope>
    <source>
        <strain evidence="1 2">EXF-2788</strain>
    </source>
</reference>
<name>A0A3M7FZG3_HORWE</name>
<gene>
    <name evidence="1" type="ORF">D0861_01746</name>
</gene>
<evidence type="ECO:0000313" key="2">
    <source>
        <dbReference type="Proteomes" id="UP000268823"/>
    </source>
</evidence>
<evidence type="ECO:0000313" key="1">
    <source>
        <dbReference type="EMBL" id="RMY93751.1"/>
    </source>
</evidence>
<accession>A0A3M7FZG3</accession>
<organism evidence="1 2">
    <name type="scientific">Hortaea werneckii</name>
    <name type="common">Black yeast</name>
    <name type="synonym">Cladosporium werneckii</name>
    <dbReference type="NCBI Taxonomy" id="91943"/>
    <lineage>
        <taxon>Eukaryota</taxon>
        <taxon>Fungi</taxon>
        <taxon>Dikarya</taxon>
        <taxon>Ascomycota</taxon>
        <taxon>Pezizomycotina</taxon>
        <taxon>Dothideomycetes</taxon>
        <taxon>Dothideomycetidae</taxon>
        <taxon>Mycosphaerellales</taxon>
        <taxon>Teratosphaeriaceae</taxon>
        <taxon>Hortaea</taxon>
    </lineage>
</organism>
<dbReference type="Proteomes" id="UP000268823">
    <property type="component" value="Unassembled WGS sequence"/>
</dbReference>
<protein>
    <submittedName>
        <fullName evidence="1">Uncharacterized protein</fullName>
    </submittedName>
</protein>
<dbReference type="AlphaFoldDB" id="A0A3M7FZG3"/>
<dbReference type="EMBL" id="QWIR01000018">
    <property type="protein sequence ID" value="RMY93751.1"/>
    <property type="molecule type" value="Genomic_DNA"/>
</dbReference>
<proteinExistence type="predicted"/>
<sequence>MLHHRNNEKKQALAEKTLPLRSIILAIHIVWSLTSPKLAQASANMDTSDRFPIYIPPPPLLSKPKTDEK</sequence>
<comment type="caution">
    <text evidence="1">The sequence shown here is derived from an EMBL/GenBank/DDBJ whole genome shotgun (WGS) entry which is preliminary data.</text>
</comment>